<keyword evidence="5" id="KW-1185">Reference proteome</keyword>
<comment type="caution">
    <text evidence="4">The sequence shown here is derived from an EMBL/GenBank/DDBJ whole genome shotgun (WGS) entry which is preliminary data.</text>
</comment>
<keyword evidence="1" id="KW-0175">Coiled coil</keyword>
<evidence type="ECO:0000313" key="5">
    <source>
        <dbReference type="Proteomes" id="UP001262582"/>
    </source>
</evidence>
<feature type="transmembrane region" description="Helical" evidence="3">
    <location>
        <begin position="33"/>
        <end position="57"/>
    </location>
</feature>
<dbReference type="EMBL" id="JAVRHK010000001">
    <property type="protein sequence ID" value="MDT0675373.1"/>
    <property type="molecule type" value="Genomic_DNA"/>
</dbReference>
<dbReference type="Proteomes" id="UP001262582">
    <property type="component" value="Unassembled WGS sequence"/>
</dbReference>
<evidence type="ECO:0000313" key="4">
    <source>
        <dbReference type="EMBL" id="MDT0675373.1"/>
    </source>
</evidence>
<feature type="compositionally biased region" description="Basic and acidic residues" evidence="2">
    <location>
        <begin position="1030"/>
        <end position="1054"/>
    </location>
</feature>
<evidence type="ECO:0008006" key="6">
    <source>
        <dbReference type="Google" id="ProtNLM"/>
    </source>
</evidence>
<evidence type="ECO:0000256" key="2">
    <source>
        <dbReference type="SAM" id="MobiDB-lite"/>
    </source>
</evidence>
<dbReference type="RefSeq" id="WP_311501838.1">
    <property type="nucleotide sequence ID" value="NZ_JAVRHK010000001.1"/>
</dbReference>
<feature type="transmembrane region" description="Helical" evidence="3">
    <location>
        <begin position="63"/>
        <end position="86"/>
    </location>
</feature>
<feature type="region of interest" description="Disordered" evidence="2">
    <location>
        <begin position="666"/>
        <end position="688"/>
    </location>
</feature>
<name>A0ABU3D1F8_9FLAO</name>
<evidence type="ECO:0000256" key="1">
    <source>
        <dbReference type="SAM" id="Coils"/>
    </source>
</evidence>
<proteinExistence type="predicted"/>
<accession>A0ABU3D1F8</accession>
<keyword evidence="3" id="KW-0812">Transmembrane</keyword>
<feature type="coiled-coil region" evidence="1">
    <location>
        <begin position="956"/>
        <end position="996"/>
    </location>
</feature>
<feature type="region of interest" description="Disordered" evidence="2">
    <location>
        <begin position="701"/>
        <end position="749"/>
    </location>
</feature>
<feature type="region of interest" description="Disordered" evidence="2">
    <location>
        <begin position="1024"/>
        <end position="1054"/>
    </location>
</feature>
<sequence>MPDMMEKMNNFKILKKKLEGFIRKFYLNRLLRGVILFVAVGLLYFLLTLGIEYYFWLSNTGRAILFWLFVAVEFFLLVKLIGIPFLKLLKLSKGLDEVEASRLIGLHFPEVNDKLLNVLQLQNDKNQSDLLLASIDQKAKNLQPVPFTAAVNFRGNVKYLKFAAFPVIIIAALFFTGNSSFFSESYNRVSHYNKSYEPPAPFAFILQNDSLKVNENKDFTLKIETLGEVIPAEVSVIYNGDKYLMKNVEPGKFTYVFKNLEENRSFRLESNEVISGSYVLKVNRVPKLLNFAMLLDYPSYTGKKDERISGTGNAHIPEGTTVSWNLETAQTSTINFNISDSTISINNSGNTFTYSRPVYANLNYEIGTSNNEVSNYEKLSYKLQVQKDEFPRIDVKQKTDSVNNQTRYFKGTVSDDYGLSKLLLIYYQEGEKDQMNKIPLEISRGAMDQFLFTFPGNLQFERGKNYEYYFQVFDNDAVNGAKYSKSEVFSYREKSVQELTEDNLQQQNISIDQMNNSLEDMGNNERELEEISRIQKENQNLDYNQRKKLNNFIKRQKEQNELMRNYSEKLKNSFKNPDKNKEDSGAEELQRRIDRNEERLKENEALLEELEKLAEKINREELGEKLEKMSRKSKSDKRNLEQLLELTKRYYVEEKKQKLARDLENLSEKQEDLSKEEKSNVDDQKELSEEFEDFQKQLNELEKENQNMKSPKDLGREEVDEESIKKDQQEAEDNLEKGETIKAGEKQKNAAEKMKEMSRQMKMKSAQQQGEQLDADIETLRQILDNLLSFSFEQEDLLKQFRELDQKNPVYASKLKKQNVLREHFEHIDDSLYSLAFRNQMINEEITENLTDIEFDINKALERLSENEIPQGVASQQYVVTRSNNLAYLLSRILSSMQQMANPKMGKGSPGEETQLMDIIKKQGKLQEQMQKGMQERNEGERKKGDGSGEGLNGDLYEIYKEQQKLRQQLERLMKEKETGENGQAVKEKMEELEEELLDKKFDPKNLEKMINLQHELMKFQDAKLQQGEDNSRTSETNQKEYSNEEAEELSRAKDYFNATEILNRQVLPLRQIYKVKVKEYFDGGED</sequence>
<organism evidence="4 5">
    <name type="scientific">Autumnicola musiva</name>
    <dbReference type="NCBI Taxonomy" id="3075589"/>
    <lineage>
        <taxon>Bacteria</taxon>
        <taxon>Pseudomonadati</taxon>
        <taxon>Bacteroidota</taxon>
        <taxon>Flavobacteriia</taxon>
        <taxon>Flavobacteriales</taxon>
        <taxon>Flavobacteriaceae</taxon>
        <taxon>Autumnicola</taxon>
    </lineage>
</organism>
<feature type="coiled-coil region" evidence="1">
    <location>
        <begin position="504"/>
        <end position="544"/>
    </location>
</feature>
<protein>
    <recommendedName>
        <fullName evidence="6">DUF4175 family protein</fullName>
    </recommendedName>
</protein>
<evidence type="ECO:0000256" key="3">
    <source>
        <dbReference type="SAM" id="Phobius"/>
    </source>
</evidence>
<feature type="compositionally biased region" description="Basic and acidic residues" evidence="2">
    <location>
        <begin position="934"/>
        <end position="947"/>
    </location>
</feature>
<gene>
    <name evidence="4" type="ORF">RM539_02090</name>
</gene>
<reference evidence="4 5" key="1">
    <citation type="submission" date="2023-09" db="EMBL/GenBank/DDBJ databases">
        <authorList>
            <person name="Rey-Velasco X."/>
        </authorList>
    </citation>
    <scope>NUCLEOTIDE SEQUENCE [LARGE SCALE GENOMIC DNA]</scope>
    <source>
        <strain evidence="4 5">F117</strain>
    </source>
</reference>
<feature type="region of interest" description="Disordered" evidence="2">
    <location>
        <begin position="569"/>
        <end position="591"/>
    </location>
</feature>
<feature type="region of interest" description="Disordered" evidence="2">
    <location>
        <begin position="926"/>
        <end position="954"/>
    </location>
</feature>
<keyword evidence="3" id="KW-1133">Transmembrane helix</keyword>
<keyword evidence="3" id="KW-0472">Membrane</keyword>